<dbReference type="EMBL" id="BPVZ01000179">
    <property type="protein sequence ID" value="GKV44296.1"/>
    <property type="molecule type" value="Genomic_DNA"/>
</dbReference>
<comment type="caution">
    <text evidence="2">The sequence shown here is derived from an EMBL/GenBank/DDBJ whole genome shotgun (WGS) entry which is preliminary data.</text>
</comment>
<evidence type="ECO:0000313" key="2">
    <source>
        <dbReference type="EMBL" id="GKV44296.1"/>
    </source>
</evidence>
<sequence length="69" mass="7216">MLVARSLFRVVILLTASNALSRKKALLNDSEVLLWLCGLESCDAVSTTEIDLESVANIGADILAGVGGV</sequence>
<feature type="chain" id="PRO_5043473050" evidence="1">
    <location>
        <begin position="22"/>
        <end position="69"/>
    </location>
</feature>
<reference evidence="2 3" key="1">
    <citation type="journal article" date="2021" name="Commun. Biol.">
        <title>The genome of Shorea leprosula (Dipterocarpaceae) highlights the ecological relevance of drought in aseasonal tropical rainforests.</title>
        <authorList>
            <person name="Ng K.K.S."/>
            <person name="Kobayashi M.J."/>
            <person name="Fawcett J.A."/>
            <person name="Hatakeyama M."/>
            <person name="Paape T."/>
            <person name="Ng C.H."/>
            <person name="Ang C.C."/>
            <person name="Tnah L.H."/>
            <person name="Lee C.T."/>
            <person name="Nishiyama T."/>
            <person name="Sese J."/>
            <person name="O'Brien M.J."/>
            <person name="Copetti D."/>
            <person name="Mohd Noor M.I."/>
            <person name="Ong R.C."/>
            <person name="Putra M."/>
            <person name="Sireger I.Z."/>
            <person name="Indrioko S."/>
            <person name="Kosugi Y."/>
            <person name="Izuno A."/>
            <person name="Isagi Y."/>
            <person name="Lee S.L."/>
            <person name="Shimizu K.K."/>
        </authorList>
    </citation>
    <scope>NUCLEOTIDE SEQUENCE [LARGE SCALE GENOMIC DNA]</scope>
    <source>
        <strain evidence="2">214</strain>
    </source>
</reference>
<keyword evidence="1" id="KW-0732">Signal</keyword>
<accession>A0AAV5M3K0</accession>
<dbReference type="Proteomes" id="UP001054252">
    <property type="component" value="Unassembled WGS sequence"/>
</dbReference>
<gene>
    <name evidence="2" type="ORF">SLEP1_g51488</name>
</gene>
<evidence type="ECO:0000256" key="1">
    <source>
        <dbReference type="SAM" id="SignalP"/>
    </source>
</evidence>
<organism evidence="2 3">
    <name type="scientific">Rubroshorea leprosula</name>
    <dbReference type="NCBI Taxonomy" id="152421"/>
    <lineage>
        <taxon>Eukaryota</taxon>
        <taxon>Viridiplantae</taxon>
        <taxon>Streptophyta</taxon>
        <taxon>Embryophyta</taxon>
        <taxon>Tracheophyta</taxon>
        <taxon>Spermatophyta</taxon>
        <taxon>Magnoliopsida</taxon>
        <taxon>eudicotyledons</taxon>
        <taxon>Gunneridae</taxon>
        <taxon>Pentapetalae</taxon>
        <taxon>rosids</taxon>
        <taxon>malvids</taxon>
        <taxon>Malvales</taxon>
        <taxon>Dipterocarpaceae</taxon>
        <taxon>Rubroshorea</taxon>
    </lineage>
</organism>
<dbReference type="AlphaFoldDB" id="A0AAV5M3K0"/>
<feature type="signal peptide" evidence="1">
    <location>
        <begin position="1"/>
        <end position="21"/>
    </location>
</feature>
<proteinExistence type="predicted"/>
<name>A0AAV5M3K0_9ROSI</name>
<keyword evidence="3" id="KW-1185">Reference proteome</keyword>
<protein>
    <submittedName>
        <fullName evidence="2">Uncharacterized protein</fullName>
    </submittedName>
</protein>
<evidence type="ECO:0000313" key="3">
    <source>
        <dbReference type="Proteomes" id="UP001054252"/>
    </source>
</evidence>